<dbReference type="Proteomes" id="UP000268529">
    <property type="component" value="Chromosome"/>
</dbReference>
<accession>A0AAX3FMC2</accession>
<dbReference type="Pfam" id="PF01381">
    <property type="entry name" value="HTH_3"/>
    <property type="match status" value="1"/>
</dbReference>
<evidence type="ECO:0000313" key="2">
    <source>
        <dbReference type="EMBL" id="VEE91281.1"/>
    </source>
</evidence>
<dbReference type="Gene3D" id="1.10.260.40">
    <property type="entry name" value="lambda repressor-like DNA-binding domains"/>
    <property type="match status" value="1"/>
</dbReference>
<evidence type="ECO:0000313" key="3">
    <source>
        <dbReference type="Proteomes" id="UP000268529"/>
    </source>
</evidence>
<protein>
    <submittedName>
        <fullName evidence="2">Transcriptional regulator</fullName>
    </submittedName>
</protein>
<gene>
    <name evidence="2" type="primary">higA</name>
    <name evidence="2" type="ORF">NCTC8529_01255</name>
</gene>
<dbReference type="AlphaFoldDB" id="A0AAX3FMC2"/>
<evidence type="ECO:0000259" key="1">
    <source>
        <dbReference type="PROSITE" id="PS50943"/>
    </source>
</evidence>
<dbReference type="EMBL" id="LR134310">
    <property type="protein sequence ID" value="VEE91281.1"/>
    <property type="molecule type" value="Genomic_DNA"/>
</dbReference>
<dbReference type="InterPro" id="IPR010982">
    <property type="entry name" value="Lambda_DNA-bd_dom_sf"/>
</dbReference>
<dbReference type="GeneID" id="92743869"/>
<sequence length="102" mass="11538">MKETNLDAVLEQRSPEDKKLKLRQTLAEVNVELKLSHLREELQITQQELAHKLNISQPSVVALEKRGNDIKLSSIQRYIDAIGGKIHLAVSLPTGKSVIYRL</sequence>
<dbReference type="InterPro" id="IPR001387">
    <property type="entry name" value="Cro/C1-type_HTH"/>
</dbReference>
<dbReference type="SUPFAM" id="SSF47413">
    <property type="entry name" value="lambda repressor-like DNA-binding domains"/>
    <property type="match status" value="1"/>
</dbReference>
<reference evidence="2 3" key="1">
    <citation type="submission" date="2018-12" db="EMBL/GenBank/DDBJ databases">
        <authorList>
            <consortium name="Pathogen Informatics"/>
        </authorList>
    </citation>
    <scope>NUCLEOTIDE SEQUENCE [LARGE SCALE GENOMIC DNA]</scope>
    <source>
        <strain evidence="2 3">NCTC8529</strain>
    </source>
</reference>
<organism evidence="2 3">
    <name type="scientific">Actinobacillus equuli</name>
    <dbReference type="NCBI Taxonomy" id="718"/>
    <lineage>
        <taxon>Bacteria</taxon>
        <taxon>Pseudomonadati</taxon>
        <taxon>Pseudomonadota</taxon>
        <taxon>Gammaproteobacteria</taxon>
        <taxon>Pasteurellales</taxon>
        <taxon>Pasteurellaceae</taxon>
        <taxon>Actinobacillus</taxon>
    </lineage>
</organism>
<dbReference type="GO" id="GO:0003677">
    <property type="term" value="F:DNA binding"/>
    <property type="evidence" value="ECO:0007669"/>
    <property type="project" value="InterPro"/>
</dbReference>
<dbReference type="CDD" id="cd00093">
    <property type="entry name" value="HTH_XRE"/>
    <property type="match status" value="1"/>
</dbReference>
<feature type="domain" description="HTH cro/C1-type" evidence="1">
    <location>
        <begin position="35"/>
        <end position="89"/>
    </location>
</feature>
<dbReference type="PROSITE" id="PS50943">
    <property type="entry name" value="HTH_CROC1"/>
    <property type="match status" value="1"/>
</dbReference>
<name>A0AAX3FMC2_ACTEU</name>
<proteinExistence type="predicted"/>
<dbReference type="RefSeq" id="WP_039198455.1">
    <property type="nucleotide sequence ID" value="NZ_LR134310.1"/>
</dbReference>
<dbReference type="SMART" id="SM00530">
    <property type="entry name" value="HTH_XRE"/>
    <property type="match status" value="1"/>
</dbReference>